<feature type="transmembrane region" description="Helical" evidence="1">
    <location>
        <begin position="38"/>
        <end position="56"/>
    </location>
</feature>
<keyword evidence="1" id="KW-1133">Transmembrane helix</keyword>
<name>A0A0H4T9T7_9BACT</name>
<evidence type="ECO:0000256" key="1">
    <source>
        <dbReference type="SAM" id="Phobius"/>
    </source>
</evidence>
<reference evidence="2" key="1">
    <citation type="journal article" date="2015" name="ISME J.">
        <title>Aquifer environment selects for microbial species cohorts in sediment and groundwater.</title>
        <authorList>
            <person name="Hug L.A."/>
            <person name="Thomas B.C."/>
            <person name="Brown C.T."/>
            <person name="Frischkorn K.R."/>
            <person name="Williams K.H."/>
            <person name="Tringe S.G."/>
            <person name="Banfield J.F."/>
        </authorList>
    </citation>
    <scope>NUCLEOTIDE SEQUENCE</scope>
</reference>
<sequence>MTSNEAPVRAGVVAAVGFLALDAVLLVLAGVWMDRPALVVWGGVFAALAAVPLILWRRYLRHLDGVRTARRDMAEEIRHLRTTLRQLPPEAARGEPHR</sequence>
<keyword evidence="1" id="KW-0472">Membrane</keyword>
<dbReference type="EMBL" id="KT007046">
    <property type="protein sequence ID" value="AKQ04683.1"/>
    <property type="molecule type" value="Genomic_DNA"/>
</dbReference>
<proteinExistence type="predicted"/>
<organism evidence="2">
    <name type="scientific">uncultured Gemmatimonadetes bacterium Rifle_16ft_4_minimus_7</name>
    <dbReference type="NCBI Taxonomy" id="1665098"/>
    <lineage>
        <taxon>Bacteria</taxon>
        <taxon>Pseudomonadati</taxon>
        <taxon>Gemmatimonadota</taxon>
        <taxon>environmental samples</taxon>
    </lineage>
</organism>
<feature type="transmembrane region" description="Helical" evidence="1">
    <location>
        <begin position="12"/>
        <end position="32"/>
    </location>
</feature>
<accession>A0A0H4T9T7</accession>
<keyword evidence="1" id="KW-0812">Transmembrane</keyword>
<dbReference type="AlphaFoldDB" id="A0A0H4T9T7"/>
<protein>
    <submittedName>
        <fullName evidence="2">Uncharacterized protein</fullName>
    </submittedName>
</protein>
<evidence type="ECO:0000313" key="2">
    <source>
        <dbReference type="EMBL" id="AKQ04683.1"/>
    </source>
</evidence>